<comment type="caution">
    <text evidence="2">The sequence shown here is derived from an EMBL/GenBank/DDBJ whole genome shotgun (WGS) entry which is preliminary data.</text>
</comment>
<feature type="region of interest" description="Disordered" evidence="1">
    <location>
        <begin position="383"/>
        <end position="448"/>
    </location>
</feature>
<dbReference type="PANTHER" id="PTHR34196:SF4">
    <property type="entry name" value="OS06G0208200 PROTEIN"/>
    <property type="match status" value="1"/>
</dbReference>
<feature type="compositionally biased region" description="Polar residues" evidence="1">
    <location>
        <begin position="191"/>
        <end position="201"/>
    </location>
</feature>
<dbReference type="Proteomes" id="UP001370490">
    <property type="component" value="Unassembled WGS sequence"/>
</dbReference>
<dbReference type="PANTHER" id="PTHR34196">
    <property type="entry name" value="OS02G0697700 PROTEIN"/>
    <property type="match status" value="1"/>
</dbReference>
<gene>
    <name evidence="2" type="ORF">RJ641_003476</name>
</gene>
<protein>
    <submittedName>
        <fullName evidence="2">Uncharacterized protein</fullName>
    </submittedName>
</protein>
<reference evidence="2 3" key="1">
    <citation type="submission" date="2023-12" db="EMBL/GenBank/DDBJ databases">
        <title>A high-quality genome assembly for Dillenia turbinata (Dilleniales).</title>
        <authorList>
            <person name="Chanderbali A."/>
        </authorList>
    </citation>
    <scope>NUCLEOTIDE SEQUENCE [LARGE SCALE GENOMIC DNA]</scope>
    <source>
        <strain evidence="2">LSX21</strain>
        <tissue evidence="2">Leaf</tissue>
    </source>
</reference>
<evidence type="ECO:0000256" key="1">
    <source>
        <dbReference type="SAM" id="MobiDB-lite"/>
    </source>
</evidence>
<feature type="region of interest" description="Disordered" evidence="1">
    <location>
        <begin position="182"/>
        <end position="231"/>
    </location>
</feature>
<keyword evidence="3" id="KW-1185">Reference proteome</keyword>
<organism evidence="2 3">
    <name type="scientific">Dillenia turbinata</name>
    <dbReference type="NCBI Taxonomy" id="194707"/>
    <lineage>
        <taxon>Eukaryota</taxon>
        <taxon>Viridiplantae</taxon>
        <taxon>Streptophyta</taxon>
        <taxon>Embryophyta</taxon>
        <taxon>Tracheophyta</taxon>
        <taxon>Spermatophyta</taxon>
        <taxon>Magnoliopsida</taxon>
        <taxon>eudicotyledons</taxon>
        <taxon>Gunneridae</taxon>
        <taxon>Pentapetalae</taxon>
        <taxon>Dilleniales</taxon>
        <taxon>Dilleniaceae</taxon>
        <taxon>Dillenia</taxon>
    </lineage>
</organism>
<dbReference type="EMBL" id="JBAMMX010000011">
    <property type="protein sequence ID" value="KAK6931683.1"/>
    <property type="molecule type" value="Genomic_DNA"/>
</dbReference>
<accession>A0AAN8ZF91</accession>
<evidence type="ECO:0000313" key="3">
    <source>
        <dbReference type="Proteomes" id="UP001370490"/>
    </source>
</evidence>
<feature type="compositionally biased region" description="Basic and acidic residues" evidence="1">
    <location>
        <begin position="391"/>
        <end position="414"/>
    </location>
</feature>
<sequence>MTESINVLRENNQVPEVNNIGTSQISVSSVPTESVVTATDPHEPGFGSKGFNFVQTGSFPIPEGTLPAFGTGVQTQPCVVVSQSNTSHGQHITTSPLISDMIGSSGFMGFHNMTDGFSKLVSDAASEVNVVSPLAQHAAISTWPGSNAGQFPRSSPARPQVNMPQNSMGMSNGALLDHGLTGAGTYANREPNINSPSNLTGSRFPVANNGTGQVSGFPSRPPTPMWTSPRDLTDVCNVRSLIRNPLRRESSMVSPHRGVAQAGPGVPLTSRILSSWNRNPSRPPVDAVNLRHPGYLRVEQGESHAQTSDDAPIPYLRWLGFVDRSEPVVKECQVPLIEEARGSRHNGNNQQGVMGEGESEFWPIEHPMEPPDEDHPLKCPIPDSSLINDGNIKKERFGESLRRRTGESYDENKQRMVVLAPEPPSSSCNRVVASEDSKDACVHSAGVP</sequence>
<dbReference type="AlphaFoldDB" id="A0AAN8ZF91"/>
<evidence type="ECO:0000313" key="2">
    <source>
        <dbReference type="EMBL" id="KAK6931683.1"/>
    </source>
</evidence>
<proteinExistence type="predicted"/>
<name>A0AAN8ZF91_9MAGN</name>